<protein>
    <submittedName>
        <fullName evidence="2">Uncharacterized protein</fullName>
    </submittedName>
</protein>
<dbReference type="Pfam" id="PF19127">
    <property type="entry name" value="Choline_bind_3"/>
    <property type="match status" value="1"/>
</dbReference>
<gene>
    <name evidence="2" type="ORF">N42_2152</name>
</gene>
<dbReference type="EMBL" id="LKLW01000145">
    <property type="protein sequence ID" value="KSU24933.1"/>
    <property type="molecule type" value="Genomic_DNA"/>
</dbReference>
<keyword evidence="1" id="KW-0677">Repeat</keyword>
<proteinExistence type="predicted"/>
<evidence type="ECO:0000313" key="2">
    <source>
        <dbReference type="EMBL" id="KSU24933.1"/>
    </source>
</evidence>
<name>A0A0V8EGC6_LACLL</name>
<organism evidence="2 3">
    <name type="scientific">Lactococcus lactis subsp. lactis</name>
    <name type="common">Streptococcus lactis</name>
    <dbReference type="NCBI Taxonomy" id="1360"/>
    <lineage>
        <taxon>Bacteria</taxon>
        <taxon>Bacillati</taxon>
        <taxon>Bacillota</taxon>
        <taxon>Bacilli</taxon>
        <taxon>Lactobacillales</taxon>
        <taxon>Streptococcaceae</taxon>
        <taxon>Lactococcus</taxon>
    </lineage>
</organism>
<dbReference type="AlphaFoldDB" id="A0A0V8EGC6"/>
<reference evidence="3" key="1">
    <citation type="submission" date="2015-10" db="EMBL/GenBank/DDBJ databases">
        <title>Draft Genome Sequences of 11 Lactococcus lactis subspecies cremoris strains.</title>
        <authorList>
            <person name="Wels M."/>
            <person name="Backus L."/>
            <person name="Boekhorst J."/>
            <person name="Dijkstra A."/>
            <person name="Beerthuizen M."/>
            <person name="Kelly W."/>
            <person name="Siezen R."/>
            <person name="Bachmann H."/>
            <person name="Van Hijum S."/>
        </authorList>
    </citation>
    <scope>NUCLEOTIDE SEQUENCE [LARGE SCALE GENOMIC DNA]</scope>
    <source>
        <strain evidence="3">N42</strain>
    </source>
</reference>
<dbReference type="Proteomes" id="UP000052991">
    <property type="component" value="Unassembled WGS sequence"/>
</dbReference>
<evidence type="ECO:0000313" key="3">
    <source>
        <dbReference type="Proteomes" id="UP000052991"/>
    </source>
</evidence>
<evidence type="ECO:0000256" key="1">
    <source>
        <dbReference type="ARBA" id="ARBA00022737"/>
    </source>
</evidence>
<accession>A0A0V8EGC6</accession>
<dbReference type="InterPro" id="IPR018337">
    <property type="entry name" value="Cell_wall/Cho-bd_repeat"/>
</dbReference>
<dbReference type="PATRIC" id="fig|1360.116.peg.2560"/>
<dbReference type="Gene3D" id="2.10.270.10">
    <property type="entry name" value="Cholin Binding"/>
    <property type="match status" value="1"/>
</dbReference>
<dbReference type="SUPFAM" id="SSF69360">
    <property type="entry name" value="Cell wall binding repeat"/>
    <property type="match status" value="1"/>
</dbReference>
<comment type="caution">
    <text evidence="2">The sequence shown here is derived from an EMBL/GenBank/DDBJ whole genome shotgun (WGS) entry which is preliminary data.</text>
</comment>
<sequence length="47" mass="5554">MMHGLQKDINEQTYYFSNNSGTMQYGWQIIDNINYYFQPSTGILINT</sequence>